<keyword evidence="3" id="KW-0675">Receptor</keyword>
<evidence type="ECO:0000259" key="2">
    <source>
        <dbReference type="PROSITE" id="PS50983"/>
    </source>
</evidence>
<dbReference type="InterPro" id="IPR050902">
    <property type="entry name" value="ABC_Transporter_SBP"/>
</dbReference>
<dbReference type="RefSeq" id="WP_062624701.1">
    <property type="nucleotide sequence ID" value="NZ_CAXOUM010000022.1"/>
</dbReference>
<gene>
    <name evidence="3" type="ORF">A2J07_04020</name>
</gene>
<feature type="chain" id="PRO_5030022214" evidence="1">
    <location>
        <begin position="21"/>
        <end position="294"/>
    </location>
</feature>
<proteinExistence type="predicted"/>
<keyword evidence="1" id="KW-0732">Signal</keyword>
<dbReference type="PANTHER" id="PTHR30535">
    <property type="entry name" value="VITAMIN B12-BINDING PROTEIN"/>
    <property type="match status" value="1"/>
</dbReference>
<organism evidence="3 4">
    <name type="scientific">Fusobacterium necrophorum subsp. funduliforme</name>
    <dbReference type="NCBI Taxonomy" id="143387"/>
    <lineage>
        <taxon>Bacteria</taxon>
        <taxon>Fusobacteriati</taxon>
        <taxon>Fusobacteriota</taxon>
        <taxon>Fusobacteriia</taxon>
        <taxon>Fusobacteriales</taxon>
        <taxon>Fusobacteriaceae</taxon>
        <taxon>Fusobacterium</taxon>
    </lineage>
</organism>
<evidence type="ECO:0000313" key="4">
    <source>
        <dbReference type="Proteomes" id="UP000075816"/>
    </source>
</evidence>
<reference evidence="3 4" key="1">
    <citation type="submission" date="2016-03" db="EMBL/GenBank/DDBJ databases">
        <title>Comparative genomics of human isolates of Fusobacterium necrophorum.</title>
        <authorList>
            <person name="Jensen A."/>
            <person name="Bank S."/>
            <person name="Andersen P.S."/>
            <person name="Kristensen L.H."/>
            <person name="Prag J."/>
        </authorList>
    </citation>
    <scope>NUCLEOTIDE SEQUENCE [LARGE SCALE GENOMIC DNA]</scope>
    <source>
        <strain evidence="3 4">LS_1264</strain>
    </source>
</reference>
<dbReference type="InterPro" id="IPR002491">
    <property type="entry name" value="ABC_transptr_periplasmic_BD"/>
</dbReference>
<sequence length="294" mass="33601">MKKLLKLGLCFFLILSFLSAAERREVSREANKAYNKIISLTLSGDEMLLSLVAVDRIAALSGKINQDPDVSNVVEQAKKFPKIESNLEKIIELEPDFVIAADWMKKEIVSQIREMEIPVYVYKTPDTFEEQKKVILELATLLGEKKKGEELTQNMQRRLELLQKKIFANQKKRKVRVLLYTSFETTSGKKTTFDDMLQQIGAVNVASEMGISGSKRINRESVIDANPDILIIPIWKSYNTKEESAKKIFQDPGLQTVKAVQKKQVYFLPYRKLTPTSQYMIDGIEALAEVIYQK</sequence>
<dbReference type="AlphaFoldDB" id="A0A161PRG6"/>
<dbReference type="PANTHER" id="PTHR30535:SF34">
    <property type="entry name" value="MOLYBDATE-BINDING PROTEIN MOLA"/>
    <property type="match status" value="1"/>
</dbReference>
<dbReference type="SUPFAM" id="SSF53807">
    <property type="entry name" value="Helical backbone' metal receptor"/>
    <property type="match status" value="1"/>
</dbReference>
<dbReference type="EMBL" id="LVEA01000031">
    <property type="protein sequence ID" value="KYL04484.1"/>
    <property type="molecule type" value="Genomic_DNA"/>
</dbReference>
<name>A0A161PRG6_9FUSO</name>
<dbReference type="eggNOG" id="COG0614">
    <property type="taxonomic scope" value="Bacteria"/>
</dbReference>
<dbReference type="Gene3D" id="3.40.50.1980">
    <property type="entry name" value="Nitrogenase molybdenum iron protein domain"/>
    <property type="match status" value="2"/>
</dbReference>
<protein>
    <submittedName>
        <fullName evidence="3">Hemin receptor</fullName>
    </submittedName>
</protein>
<feature type="domain" description="Fe/B12 periplasmic-binding" evidence="2">
    <location>
        <begin position="36"/>
        <end position="294"/>
    </location>
</feature>
<evidence type="ECO:0000313" key="3">
    <source>
        <dbReference type="EMBL" id="KYL04484.1"/>
    </source>
</evidence>
<feature type="signal peptide" evidence="1">
    <location>
        <begin position="1"/>
        <end position="20"/>
    </location>
</feature>
<dbReference type="PROSITE" id="PS50983">
    <property type="entry name" value="FE_B12_PBP"/>
    <property type="match status" value="1"/>
</dbReference>
<accession>A0A161PRG6</accession>
<comment type="caution">
    <text evidence="3">The sequence shown here is derived from an EMBL/GenBank/DDBJ whole genome shotgun (WGS) entry which is preliminary data.</text>
</comment>
<dbReference type="KEGG" id="fnf:BSQ88_02375"/>
<dbReference type="Proteomes" id="UP000075816">
    <property type="component" value="Unassembled WGS sequence"/>
</dbReference>
<evidence type="ECO:0000256" key="1">
    <source>
        <dbReference type="SAM" id="SignalP"/>
    </source>
</evidence>
<dbReference type="GO" id="GO:0071281">
    <property type="term" value="P:cellular response to iron ion"/>
    <property type="evidence" value="ECO:0007669"/>
    <property type="project" value="TreeGrafter"/>
</dbReference>
<dbReference type="Pfam" id="PF01497">
    <property type="entry name" value="Peripla_BP_2"/>
    <property type="match status" value="1"/>
</dbReference>